<keyword evidence="2" id="KW-0812">Transmembrane</keyword>
<gene>
    <name evidence="3" type="ORF">ACFPT7_20605</name>
</gene>
<keyword evidence="2" id="KW-1133">Transmembrane helix</keyword>
<feature type="region of interest" description="Disordered" evidence="1">
    <location>
        <begin position="168"/>
        <end position="187"/>
    </location>
</feature>
<protein>
    <recommendedName>
        <fullName evidence="5">Periplasmic heavy metal sensor</fullName>
    </recommendedName>
</protein>
<evidence type="ECO:0000256" key="1">
    <source>
        <dbReference type="SAM" id="MobiDB-lite"/>
    </source>
</evidence>
<feature type="transmembrane region" description="Helical" evidence="2">
    <location>
        <begin position="44"/>
        <end position="63"/>
    </location>
</feature>
<accession>A0ABW1ELT4</accession>
<evidence type="ECO:0000256" key="2">
    <source>
        <dbReference type="SAM" id="Phobius"/>
    </source>
</evidence>
<sequence length="187" mass="20629">MRGGQFLSILVGMKFVSGVFGVFRQRGVKYQHRGPETQSTPLNGYILGLIVLLAVGVFAAAYAQTGTNSSGNLVHDYSGIPPMNPGANPTPDANRFMEDAMKAQNSRKQLEELNTLRHKEMTVDTNQLVVLAIQLKAETDATSREKLSMVDLRKIERIEKLAKGVKDKMRGTAGEAEPPIPDLRQRY</sequence>
<reference evidence="4" key="1">
    <citation type="journal article" date="2019" name="Int. J. Syst. Evol. Microbiol.">
        <title>The Global Catalogue of Microorganisms (GCM) 10K type strain sequencing project: providing services to taxonomists for standard genome sequencing and annotation.</title>
        <authorList>
            <consortium name="The Broad Institute Genomics Platform"/>
            <consortium name="The Broad Institute Genome Sequencing Center for Infectious Disease"/>
            <person name="Wu L."/>
            <person name="Ma J."/>
        </authorList>
    </citation>
    <scope>NUCLEOTIDE SEQUENCE [LARGE SCALE GENOMIC DNA]</scope>
    <source>
        <strain evidence="4">JCM 4087</strain>
    </source>
</reference>
<dbReference type="EMBL" id="JBHSPH010000010">
    <property type="protein sequence ID" value="MFC5864722.1"/>
    <property type="molecule type" value="Genomic_DNA"/>
</dbReference>
<evidence type="ECO:0008006" key="5">
    <source>
        <dbReference type="Google" id="ProtNLM"/>
    </source>
</evidence>
<proteinExistence type="predicted"/>
<organism evidence="3 4">
    <name type="scientific">Acidicapsa dinghuensis</name>
    <dbReference type="NCBI Taxonomy" id="2218256"/>
    <lineage>
        <taxon>Bacteria</taxon>
        <taxon>Pseudomonadati</taxon>
        <taxon>Acidobacteriota</taxon>
        <taxon>Terriglobia</taxon>
        <taxon>Terriglobales</taxon>
        <taxon>Acidobacteriaceae</taxon>
        <taxon>Acidicapsa</taxon>
    </lineage>
</organism>
<keyword evidence="4" id="KW-1185">Reference proteome</keyword>
<keyword evidence="2" id="KW-0472">Membrane</keyword>
<comment type="caution">
    <text evidence="3">The sequence shown here is derived from an EMBL/GenBank/DDBJ whole genome shotgun (WGS) entry which is preliminary data.</text>
</comment>
<evidence type="ECO:0000313" key="3">
    <source>
        <dbReference type="EMBL" id="MFC5864722.1"/>
    </source>
</evidence>
<dbReference type="RefSeq" id="WP_263332668.1">
    <property type="nucleotide sequence ID" value="NZ_JAGSYH010000001.1"/>
</dbReference>
<dbReference type="Proteomes" id="UP001596091">
    <property type="component" value="Unassembled WGS sequence"/>
</dbReference>
<feature type="transmembrane region" description="Helical" evidence="2">
    <location>
        <begin position="6"/>
        <end position="23"/>
    </location>
</feature>
<evidence type="ECO:0000313" key="4">
    <source>
        <dbReference type="Proteomes" id="UP001596091"/>
    </source>
</evidence>
<name>A0ABW1ELT4_9BACT</name>